<protein>
    <submittedName>
        <fullName evidence="1">Uncharacterized protein</fullName>
    </submittedName>
</protein>
<proteinExistence type="predicted"/>
<gene>
    <name evidence="1" type="ORF">WA026_014051</name>
</gene>
<reference evidence="1 2" key="1">
    <citation type="submission" date="2023-03" db="EMBL/GenBank/DDBJ databases">
        <title>Genome insight into feeding habits of ladybird beetles.</title>
        <authorList>
            <person name="Li H.-S."/>
            <person name="Huang Y.-H."/>
            <person name="Pang H."/>
        </authorList>
    </citation>
    <scope>NUCLEOTIDE SEQUENCE [LARGE SCALE GENOMIC DNA]</scope>
    <source>
        <strain evidence="1">SYSU_2023b</strain>
        <tissue evidence="1">Whole body</tissue>
    </source>
</reference>
<comment type="caution">
    <text evidence="1">The sequence shown here is derived from an EMBL/GenBank/DDBJ whole genome shotgun (WGS) entry which is preliminary data.</text>
</comment>
<accession>A0AAW1U6N4</accession>
<sequence>MDKHPICVICKTSEDKIIIFDEETLQKCREMLTIRKKSGSKYGDVTLPETVNEEDGYHSKCFKKFVRPKEKQHDDNSSQNSRRICNINPRASLYSTSCFISRCK</sequence>
<keyword evidence="2" id="KW-1185">Reference proteome</keyword>
<dbReference type="EMBL" id="JARQZJ010000037">
    <property type="protein sequence ID" value="KAK9876673.1"/>
    <property type="molecule type" value="Genomic_DNA"/>
</dbReference>
<dbReference type="AlphaFoldDB" id="A0AAW1U6N4"/>
<organism evidence="1 2">
    <name type="scientific">Henosepilachna vigintioctopunctata</name>
    <dbReference type="NCBI Taxonomy" id="420089"/>
    <lineage>
        <taxon>Eukaryota</taxon>
        <taxon>Metazoa</taxon>
        <taxon>Ecdysozoa</taxon>
        <taxon>Arthropoda</taxon>
        <taxon>Hexapoda</taxon>
        <taxon>Insecta</taxon>
        <taxon>Pterygota</taxon>
        <taxon>Neoptera</taxon>
        <taxon>Endopterygota</taxon>
        <taxon>Coleoptera</taxon>
        <taxon>Polyphaga</taxon>
        <taxon>Cucujiformia</taxon>
        <taxon>Coccinelloidea</taxon>
        <taxon>Coccinellidae</taxon>
        <taxon>Epilachninae</taxon>
        <taxon>Epilachnini</taxon>
        <taxon>Henosepilachna</taxon>
    </lineage>
</organism>
<dbReference type="Proteomes" id="UP001431783">
    <property type="component" value="Unassembled WGS sequence"/>
</dbReference>
<name>A0AAW1U6N4_9CUCU</name>
<evidence type="ECO:0000313" key="2">
    <source>
        <dbReference type="Proteomes" id="UP001431783"/>
    </source>
</evidence>
<evidence type="ECO:0000313" key="1">
    <source>
        <dbReference type="EMBL" id="KAK9876673.1"/>
    </source>
</evidence>